<comment type="caution">
    <text evidence="1">The sequence shown here is derived from an EMBL/GenBank/DDBJ whole genome shotgun (WGS) entry which is preliminary data.</text>
</comment>
<organism evidence="1 2">
    <name type="scientific">Paenibacillus etheri</name>
    <dbReference type="NCBI Taxonomy" id="1306852"/>
    <lineage>
        <taxon>Bacteria</taxon>
        <taxon>Bacillati</taxon>
        <taxon>Bacillota</taxon>
        <taxon>Bacilli</taxon>
        <taxon>Bacillales</taxon>
        <taxon>Paenibacillaceae</taxon>
        <taxon>Paenibacillus</taxon>
    </lineage>
</organism>
<keyword evidence="2" id="KW-1185">Reference proteome</keyword>
<evidence type="ECO:0000313" key="1">
    <source>
        <dbReference type="EMBL" id="KTD83560.1"/>
    </source>
</evidence>
<protein>
    <recommendedName>
        <fullName evidence="3">DNA-binding protein</fullName>
    </recommendedName>
</protein>
<evidence type="ECO:0008006" key="3">
    <source>
        <dbReference type="Google" id="ProtNLM"/>
    </source>
</evidence>
<proteinExistence type="predicted"/>
<dbReference type="Proteomes" id="UP000054709">
    <property type="component" value="Unassembled WGS sequence"/>
</dbReference>
<reference evidence="1 2" key="1">
    <citation type="journal article" date="2015" name="Int. Biodeterior. Biodegradation">
        <title>Physiological and genetic screening methods for the isolation of methyl tert-butyl ether-degrading bacteria for bioremediation purposes.</title>
        <authorList>
            <person name="Guisado I.M."/>
            <person name="Purswani J."/>
            <person name="Gonzalez Lopez J."/>
            <person name="Pozo C."/>
        </authorList>
    </citation>
    <scope>NUCLEOTIDE SEQUENCE [LARGE SCALE GENOMIC DNA]</scope>
    <source>
        <strain evidence="1 2">SH7</strain>
    </source>
</reference>
<gene>
    <name evidence="1" type="ORF">UQ64_01575</name>
</gene>
<evidence type="ECO:0000313" key="2">
    <source>
        <dbReference type="Proteomes" id="UP000054709"/>
    </source>
</evidence>
<name>A0A0W1AQK6_9BACL</name>
<sequence>MKLDLNGLNADSLTCMLKASFSLENWDAMIEIADKLITQIAIIYETSSDTMREQNLKRSVPYYFGFSLCSKGIALQKLGNYSEARRCILEYSKLGWIKGLDEEGHHEVNYYRNIAKANAYVLDLLEGKTGILEEYVEFIRNSAEEELLPGLITILESSIKYNFSVDWILREFEINANDIGARGTQESIRYFVDYKFLLAMYHYKQENMCEAINTILETFQISITLKDDTGFKKAAALFEILRDYANQSQLQVHHNIMKTIIEREFTNEKENVLADSRSLD</sequence>
<accession>A0A0W1AQK6</accession>
<dbReference type="EMBL" id="LCZJ02000054">
    <property type="protein sequence ID" value="KTD83560.1"/>
    <property type="molecule type" value="Genomic_DNA"/>
</dbReference>
<dbReference type="AlphaFoldDB" id="A0A0W1AQK6"/>